<dbReference type="PANTHER" id="PTHR23517">
    <property type="entry name" value="RESISTANCE PROTEIN MDTM, PUTATIVE-RELATED-RELATED"/>
    <property type="match status" value="1"/>
</dbReference>
<evidence type="ECO:0000313" key="9">
    <source>
        <dbReference type="EMBL" id="EAQ13299.1"/>
    </source>
</evidence>
<sequence length="435" mass="46696">MTSEALKHGLRKNAGQVAHQLIQVMLVGFAIGMTRTVVPAMAESEFGLERGSFLLLASFVVAFGAVKAVMNFVAGRWSERIGRKRVLFWGWVVALPIPAIIWAAPDWSWIVGATVLLGVNQGLCWSMTQTAKLDMTRADERGLTMGLNEFSGYAGVALAGILTAYAAEWFGARTGLLVFGFAVILVALALTVVWVKDTLPWAKAESAAHKAALQKNPPRYPPGVPAHPTTSEVFALMSWRDKRLFAISQAGLVEKFVDALVWVLFPAFLSTQGSGLTEIGWIVGVYGFVWGGSQLLTGRLSDHVGRLWPNVLGMWISGAGVAMVVLGTGAYWWSISAGVAGFGMALLYPNLSAAVADITPPIWRGSAIGIYRFWRDLGYAIGALGLGLAASLAGAPEAAFWFVAISMFISGALLLWLSEETHPRLNPAIPENSDC</sequence>
<accession>A3VEG1</accession>
<name>A3VEG1_9RHOB</name>
<feature type="transmembrane region" description="Helical" evidence="7">
    <location>
        <begin position="399"/>
        <end position="417"/>
    </location>
</feature>
<evidence type="ECO:0000256" key="3">
    <source>
        <dbReference type="ARBA" id="ARBA00022475"/>
    </source>
</evidence>
<organism evidence="9 10">
    <name type="scientific">Maritimibacter alkaliphilus HTCC2654</name>
    <dbReference type="NCBI Taxonomy" id="314271"/>
    <lineage>
        <taxon>Bacteria</taxon>
        <taxon>Pseudomonadati</taxon>
        <taxon>Pseudomonadota</taxon>
        <taxon>Alphaproteobacteria</taxon>
        <taxon>Rhodobacterales</taxon>
        <taxon>Roseobacteraceae</taxon>
        <taxon>Maritimibacter</taxon>
    </lineage>
</organism>
<keyword evidence="2" id="KW-0813">Transport</keyword>
<keyword evidence="4 7" id="KW-0812">Transmembrane</keyword>
<dbReference type="eggNOG" id="COG2814">
    <property type="taxonomic scope" value="Bacteria"/>
</dbReference>
<dbReference type="InterPro" id="IPR050171">
    <property type="entry name" value="MFS_Transporters"/>
</dbReference>
<evidence type="ECO:0000256" key="4">
    <source>
        <dbReference type="ARBA" id="ARBA00022692"/>
    </source>
</evidence>
<feature type="transmembrane region" description="Helical" evidence="7">
    <location>
        <begin position="339"/>
        <end position="356"/>
    </location>
</feature>
<dbReference type="PANTHER" id="PTHR23517:SF3">
    <property type="entry name" value="INTEGRAL MEMBRANE TRANSPORT PROTEIN"/>
    <property type="match status" value="1"/>
</dbReference>
<dbReference type="Proteomes" id="UP000002931">
    <property type="component" value="Unassembled WGS sequence"/>
</dbReference>
<evidence type="ECO:0000256" key="2">
    <source>
        <dbReference type="ARBA" id="ARBA00022448"/>
    </source>
</evidence>
<dbReference type="InterPro" id="IPR005829">
    <property type="entry name" value="Sugar_transporter_CS"/>
</dbReference>
<evidence type="ECO:0000256" key="7">
    <source>
        <dbReference type="SAM" id="Phobius"/>
    </source>
</evidence>
<feature type="transmembrane region" description="Helical" evidence="7">
    <location>
        <begin position="86"/>
        <end position="104"/>
    </location>
</feature>
<evidence type="ECO:0000256" key="6">
    <source>
        <dbReference type="ARBA" id="ARBA00023136"/>
    </source>
</evidence>
<comment type="caution">
    <text evidence="9">The sequence shown here is derived from an EMBL/GenBank/DDBJ whole genome shotgun (WGS) entry which is preliminary data.</text>
</comment>
<feature type="transmembrane region" description="Helical" evidence="7">
    <location>
        <begin position="279"/>
        <end position="300"/>
    </location>
</feature>
<feature type="transmembrane region" description="Helical" evidence="7">
    <location>
        <begin position="21"/>
        <end position="41"/>
    </location>
</feature>
<feature type="domain" description="Major facilitator superfamily (MFS) profile" evidence="8">
    <location>
        <begin position="16"/>
        <end position="422"/>
    </location>
</feature>
<dbReference type="GO" id="GO:0005886">
    <property type="term" value="C:plasma membrane"/>
    <property type="evidence" value="ECO:0007669"/>
    <property type="project" value="UniProtKB-SubCell"/>
</dbReference>
<proteinExistence type="predicted"/>
<dbReference type="PROSITE" id="PS50850">
    <property type="entry name" value="MFS"/>
    <property type="match status" value="1"/>
</dbReference>
<evidence type="ECO:0000259" key="8">
    <source>
        <dbReference type="PROSITE" id="PS50850"/>
    </source>
</evidence>
<dbReference type="STRING" id="314271.RB2654_09524"/>
<reference evidence="9 10" key="1">
    <citation type="journal article" date="2010" name="J. Bacteriol.">
        <title>Genome sequences of Pelagibaca bermudensis HTCC2601T and Maritimibacter alkaliphilus HTCC2654T, the type strains of two marine Roseobacter genera.</title>
        <authorList>
            <person name="Thrash J.C."/>
            <person name="Cho J.C."/>
            <person name="Ferriera S."/>
            <person name="Johnson J."/>
            <person name="Vergin K.L."/>
            <person name="Giovannoni S.J."/>
        </authorList>
    </citation>
    <scope>NUCLEOTIDE SEQUENCE [LARGE SCALE GENOMIC DNA]</scope>
    <source>
        <strain evidence="9 10">HTCC2654</strain>
    </source>
</reference>
<feature type="transmembrane region" description="Helical" evidence="7">
    <location>
        <begin position="377"/>
        <end position="393"/>
    </location>
</feature>
<dbReference type="SUPFAM" id="SSF103473">
    <property type="entry name" value="MFS general substrate transporter"/>
    <property type="match status" value="1"/>
</dbReference>
<dbReference type="HOGENOM" id="CLU_035002_0_0_5"/>
<dbReference type="GO" id="GO:0022857">
    <property type="term" value="F:transmembrane transporter activity"/>
    <property type="evidence" value="ECO:0007669"/>
    <property type="project" value="InterPro"/>
</dbReference>
<dbReference type="Pfam" id="PF07690">
    <property type="entry name" value="MFS_1"/>
    <property type="match status" value="2"/>
</dbReference>
<evidence type="ECO:0000256" key="5">
    <source>
        <dbReference type="ARBA" id="ARBA00022989"/>
    </source>
</evidence>
<feature type="transmembrane region" description="Helical" evidence="7">
    <location>
        <begin position="150"/>
        <end position="170"/>
    </location>
</feature>
<evidence type="ECO:0000313" key="10">
    <source>
        <dbReference type="Proteomes" id="UP000002931"/>
    </source>
</evidence>
<keyword evidence="3" id="KW-1003">Cell membrane</keyword>
<feature type="transmembrane region" description="Helical" evidence="7">
    <location>
        <begin position="176"/>
        <end position="195"/>
    </location>
</feature>
<protein>
    <recommendedName>
        <fullName evidence="8">Major facilitator superfamily (MFS) profile domain-containing protein</fullName>
    </recommendedName>
</protein>
<feature type="transmembrane region" description="Helical" evidence="7">
    <location>
        <begin position="244"/>
        <end position="267"/>
    </location>
</feature>
<keyword evidence="10" id="KW-1185">Reference proteome</keyword>
<dbReference type="PROSITE" id="PS00216">
    <property type="entry name" value="SUGAR_TRANSPORT_1"/>
    <property type="match status" value="1"/>
</dbReference>
<gene>
    <name evidence="9" type="ORF">RB2654_09524</name>
</gene>
<feature type="transmembrane region" description="Helical" evidence="7">
    <location>
        <begin position="110"/>
        <end position="129"/>
    </location>
</feature>
<dbReference type="EMBL" id="AAMT01000005">
    <property type="protein sequence ID" value="EAQ13299.1"/>
    <property type="molecule type" value="Genomic_DNA"/>
</dbReference>
<dbReference type="AlphaFoldDB" id="A3VEG1"/>
<dbReference type="Gene3D" id="1.20.1250.20">
    <property type="entry name" value="MFS general substrate transporter like domains"/>
    <property type="match status" value="2"/>
</dbReference>
<dbReference type="OrthoDB" id="9810492at2"/>
<dbReference type="RefSeq" id="WP_008330888.1">
    <property type="nucleotide sequence ID" value="NZ_CH902578.1"/>
</dbReference>
<feature type="transmembrane region" description="Helical" evidence="7">
    <location>
        <begin position="312"/>
        <end position="333"/>
    </location>
</feature>
<dbReference type="InterPro" id="IPR036259">
    <property type="entry name" value="MFS_trans_sf"/>
</dbReference>
<dbReference type="InterPro" id="IPR020846">
    <property type="entry name" value="MFS_dom"/>
</dbReference>
<keyword evidence="6 7" id="KW-0472">Membrane</keyword>
<comment type="subcellular location">
    <subcellularLocation>
        <location evidence="1">Cell membrane</location>
        <topology evidence="1">Multi-pass membrane protein</topology>
    </subcellularLocation>
</comment>
<feature type="transmembrane region" description="Helical" evidence="7">
    <location>
        <begin position="53"/>
        <end position="74"/>
    </location>
</feature>
<keyword evidence="5 7" id="KW-1133">Transmembrane helix</keyword>
<dbReference type="InterPro" id="IPR011701">
    <property type="entry name" value="MFS"/>
</dbReference>
<evidence type="ECO:0000256" key="1">
    <source>
        <dbReference type="ARBA" id="ARBA00004651"/>
    </source>
</evidence>